<gene>
    <name evidence="1" type="ORF">CYMTET_3832</name>
</gene>
<dbReference type="Proteomes" id="UP001190700">
    <property type="component" value="Unassembled WGS sequence"/>
</dbReference>
<proteinExistence type="predicted"/>
<keyword evidence="2" id="KW-1185">Reference proteome</keyword>
<dbReference type="AlphaFoldDB" id="A0AAE0H2K4"/>
<accession>A0AAE0H2K4</accession>
<evidence type="ECO:0000313" key="2">
    <source>
        <dbReference type="Proteomes" id="UP001190700"/>
    </source>
</evidence>
<organism evidence="1 2">
    <name type="scientific">Cymbomonas tetramitiformis</name>
    <dbReference type="NCBI Taxonomy" id="36881"/>
    <lineage>
        <taxon>Eukaryota</taxon>
        <taxon>Viridiplantae</taxon>
        <taxon>Chlorophyta</taxon>
        <taxon>Pyramimonadophyceae</taxon>
        <taxon>Pyramimonadales</taxon>
        <taxon>Pyramimonadaceae</taxon>
        <taxon>Cymbomonas</taxon>
    </lineage>
</organism>
<reference evidence="1 2" key="1">
    <citation type="journal article" date="2015" name="Genome Biol. Evol.">
        <title>Comparative Genomics of a Bacterivorous Green Alga Reveals Evolutionary Causalities and Consequences of Phago-Mixotrophic Mode of Nutrition.</title>
        <authorList>
            <person name="Burns J.A."/>
            <person name="Paasch A."/>
            <person name="Narechania A."/>
            <person name="Kim E."/>
        </authorList>
    </citation>
    <scope>NUCLEOTIDE SEQUENCE [LARGE SCALE GENOMIC DNA]</scope>
    <source>
        <strain evidence="1 2">PLY_AMNH</strain>
    </source>
</reference>
<evidence type="ECO:0000313" key="1">
    <source>
        <dbReference type="EMBL" id="KAK3288702.1"/>
    </source>
</evidence>
<name>A0AAE0H2K4_9CHLO</name>
<protein>
    <submittedName>
        <fullName evidence="1">Uncharacterized protein</fullName>
    </submittedName>
</protein>
<comment type="caution">
    <text evidence="1">The sequence shown here is derived from an EMBL/GenBank/DDBJ whole genome shotgun (WGS) entry which is preliminary data.</text>
</comment>
<dbReference type="EMBL" id="LGRX02000408">
    <property type="protein sequence ID" value="KAK3288702.1"/>
    <property type="molecule type" value="Genomic_DNA"/>
</dbReference>
<sequence length="96" mass="10035">MGIISAGATLKEVGGGDGVMLQVRRAQPDPDVSLGGGMPPRNRFSLEERKETVEGSLMVVKSPRAIFLAPIMRCGMNRAGGRRGVSCCDAALAASF</sequence>